<comment type="similarity">
    <text evidence="1 2">Belongs to the arylamine N-acetyltransferase family.</text>
</comment>
<organism evidence="3 4">
    <name type="scientific">Heyndrickxia shackletonii</name>
    <dbReference type="NCBI Taxonomy" id="157838"/>
    <lineage>
        <taxon>Bacteria</taxon>
        <taxon>Bacillati</taxon>
        <taxon>Bacillota</taxon>
        <taxon>Bacilli</taxon>
        <taxon>Bacillales</taxon>
        <taxon>Bacillaceae</taxon>
        <taxon>Heyndrickxia</taxon>
    </lineage>
</organism>
<proteinExistence type="inferred from homology"/>
<evidence type="ECO:0008006" key="5">
    <source>
        <dbReference type="Google" id="ProtNLM"/>
    </source>
</evidence>
<gene>
    <name evidence="3" type="ORF">AN964_21600</name>
</gene>
<evidence type="ECO:0000313" key="4">
    <source>
        <dbReference type="Proteomes" id="UP000051888"/>
    </source>
</evidence>
<keyword evidence="4" id="KW-1185">Reference proteome</keyword>
<evidence type="ECO:0000256" key="2">
    <source>
        <dbReference type="RuleBase" id="RU003452"/>
    </source>
</evidence>
<dbReference type="InterPro" id="IPR001447">
    <property type="entry name" value="Arylamine_N-AcTrfase"/>
</dbReference>
<evidence type="ECO:0000313" key="3">
    <source>
        <dbReference type="EMBL" id="KQL51542.1"/>
    </source>
</evidence>
<dbReference type="RefSeq" id="WP_055741853.1">
    <property type="nucleotide sequence ID" value="NZ_JAAIWL010000044.1"/>
</dbReference>
<evidence type="ECO:0000256" key="1">
    <source>
        <dbReference type="ARBA" id="ARBA00006547"/>
    </source>
</evidence>
<sequence>MDINQYLQRFRVEDVKEISLETLNQLQHMLHVPFENLDVIHRIPITLNLEAFYNKIVLNNRGGFCYELNGLFNWLLQSLGFNSYLISGTINRPDGSWALKGSHACLIVEIDQPYLVDVGFGDSVRGPMPLTGETKEDVSGIYRVVKVEDTFYDLQRKNNQDWDTLYRLDISPRELNEFKDACYFNQTSPKSHFTQKQIVSLAAEYGRYTLSGNSFIVTRLQEKQKMDVVIEEIPYILNKYFHIKNI</sequence>
<dbReference type="PANTHER" id="PTHR11786:SF0">
    <property type="entry name" value="ARYLAMINE N-ACETYLTRANSFERASE 4-RELATED"/>
    <property type="match status" value="1"/>
</dbReference>
<dbReference type="PANTHER" id="PTHR11786">
    <property type="entry name" value="N-HYDROXYARYLAMINE O-ACETYLTRANSFERASE"/>
    <property type="match status" value="1"/>
</dbReference>
<reference evidence="3 4" key="1">
    <citation type="submission" date="2015-09" db="EMBL/GenBank/DDBJ databases">
        <title>Genome sequencing project for genomic taxonomy and phylogenomics of Bacillus-like bacteria.</title>
        <authorList>
            <person name="Liu B."/>
            <person name="Wang J."/>
            <person name="Zhu Y."/>
            <person name="Liu G."/>
            <person name="Chen Q."/>
            <person name="Chen Z."/>
            <person name="Lan J."/>
            <person name="Che J."/>
            <person name="Ge C."/>
            <person name="Shi H."/>
            <person name="Pan Z."/>
            <person name="Liu X."/>
        </authorList>
    </citation>
    <scope>NUCLEOTIDE SEQUENCE [LARGE SCALE GENOMIC DNA]</scope>
    <source>
        <strain evidence="3 4">LMG 18435</strain>
    </source>
</reference>
<dbReference type="InterPro" id="IPR053710">
    <property type="entry name" value="Arylamine_NAT_domain_sf"/>
</dbReference>
<accession>A0A0Q3TBQ6</accession>
<dbReference type="GO" id="GO:0016407">
    <property type="term" value="F:acetyltransferase activity"/>
    <property type="evidence" value="ECO:0007669"/>
    <property type="project" value="InterPro"/>
</dbReference>
<name>A0A0Q3TBQ6_9BACI</name>
<protein>
    <recommendedName>
        <fullName evidence="5">Arylamine N-acetyltransferase</fullName>
    </recommendedName>
</protein>
<dbReference type="Gene3D" id="3.30.2140.20">
    <property type="match status" value="1"/>
</dbReference>
<dbReference type="OrthoDB" id="7181050at2"/>
<dbReference type="EMBL" id="LJJC01000006">
    <property type="protein sequence ID" value="KQL51542.1"/>
    <property type="molecule type" value="Genomic_DNA"/>
</dbReference>
<dbReference type="Pfam" id="PF00797">
    <property type="entry name" value="Acetyltransf_2"/>
    <property type="match status" value="1"/>
</dbReference>
<dbReference type="PRINTS" id="PR01543">
    <property type="entry name" value="ANATRNSFRASE"/>
</dbReference>
<dbReference type="InterPro" id="IPR038765">
    <property type="entry name" value="Papain-like_cys_pep_sf"/>
</dbReference>
<dbReference type="PATRIC" id="fig|157838.3.peg.4751"/>
<dbReference type="Proteomes" id="UP000051888">
    <property type="component" value="Unassembled WGS sequence"/>
</dbReference>
<dbReference type="SUPFAM" id="SSF54001">
    <property type="entry name" value="Cysteine proteinases"/>
    <property type="match status" value="1"/>
</dbReference>
<dbReference type="AlphaFoldDB" id="A0A0Q3TBQ6"/>
<comment type="caution">
    <text evidence="3">The sequence shown here is derived from an EMBL/GenBank/DDBJ whole genome shotgun (WGS) entry which is preliminary data.</text>
</comment>